<dbReference type="Gene3D" id="3.40.190.10">
    <property type="entry name" value="Periplasmic binding protein-like II"/>
    <property type="match status" value="1"/>
</dbReference>
<dbReference type="EMBL" id="BAABIM010000005">
    <property type="protein sequence ID" value="GAA4698782.1"/>
    <property type="molecule type" value="Genomic_DNA"/>
</dbReference>
<organism evidence="3 4">
    <name type="scientific">Nocardioides nanhaiensis</name>
    <dbReference type="NCBI Taxonomy" id="1476871"/>
    <lineage>
        <taxon>Bacteria</taxon>
        <taxon>Bacillati</taxon>
        <taxon>Actinomycetota</taxon>
        <taxon>Actinomycetes</taxon>
        <taxon>Propionibacteriales</taxon>
        <taxon>Nocardioidaceae</taxon>
        <taxon>Nocardioides</taxon>
    </lineage>
</organism>
<feature type="domain" description="ABC-type glycine betaine transport system substrate-binding" evidence="2">
    <location>
        <begin position="61"/>
        <end position="327"/>
    </location>
</feature>
<dbReference type="SUPFAM" id="SSF53850">
    <property type="entry name" value="Periplasmic binding protein-like II"/>
    <property type="match status" value="1"/>
</dbReference>
<feature type="chain" id="PRO_5045903409" evidence="1">
    <location>
        <begin position="30"/>
        <end position="333"/>
    </location>
</feature>
<dbReference type="Pfam" id="PF04069">
    <property type="entry name" value="OpuAC"/>
    <property type="match status" value="1"/>
</dbReference>
<dbReference type="RefSeq" id="WP_345271906.1">
    <property type="nucleotide sequence ID" value="NZ_BAABIM010000005.1"/>
</dbReference>
<evidence type="ECO:0000256" key="1">
    <source>
        <dbReference type="SAM" id="SignalP"/>
    </source>
</evidence>
<dbReference type="InterPro" id="IPR007210">
    <property type="entry name" value="ABC_Gly_betaine_transp_sub-bd"/>
</dbReference>
<dbReference type="Gene3D" id="3.40.190.120">
    <property type="entry name" value="Osmoprotection protein (prox), domain 2"/>
    <property type="match status" value="1"/>
</dbReference>
<evidence type="ECO:0000313" key="3">
    <source>
        <dbReference type="EMBL" id="GAA4698782.1"/>
    </source>
</evidence>
<protein>
    <submittedName>
        <fullName evidence="3">Glycine betaine ABC transporter substrate-binding protein</fullName>
    </submittedName>
</protein>
<keyword evidence="4" id="KW-1185">Reference proteome</keyword>
<evidence type="ECO:0000259" key="2">
    <source>
        <dbReference type="Pfam" id="PF04069"/>
    </source>
</evidence>
<evidence type="ECO:0000313" key="4">
    <source>
        <dbReference type="Proteomes" id="UP001500621"/>
    </source>
</evidence>
<name>A0ABP8X1U8_9ACTN</name>
<dbReference type="CDD" id="cd13611">
    <property type="entry name" value="PBP2_YehZ"/>
    <property type="match status" value="1"/>
</dbReference>
<feature type="signal peptide" evidence="1">
    <location>
        <begin position="1"/>
        <end position="29"/>
    </location>
</feature>
<sequence>MLPSTHTRAPRRWRRAAAAIAAGTSLALAGCGLATSNGFTPTEQLAGDVADVDLQGLSTSVGSKNFTEQLILGKIAVLLLKAAGAEVTDLTNIPGSDASRQAQEQGDIDLGWEYTGTAWTSYFAQTEIIEDEQEQYEAVRDLDAEENDLRWLPPAPMNNSYGFATTREVAERLGIERLSQLADIPPQERTFCVESEFANREDGFEPMLETYDVPLGEGVDPGNVRTLQTGAIYAATANGDCNFGEVFTTDGRLLALDLVLLEDDAPFFPKYNVSLVVRGEVLDAYPQVEDLFAGVTEQLDDETLIELNARVDVDGERPVDVALDFLRDGGYLE</sequence>
<reference evidence="4" key="1">
    <citation type="journal article" date="2019" name="Int. J. Syst. Evol. Microbiol.">
        <title>The Global Catalogue of Microorganisms (GCM) 10K type strain sequencing project: providing services to taxonomists for standard genome sequencing and annotation.</title>
        <authorList>
            <consortium name="The Broad Institute Genomics Platform"/>
            <consortium name="The Broad Institute Genome Sequencing Center for Infectious Disease"/>
            <person name="Wu L."/>
            <person name="Ma J."/>
        </authorList>
    </citation>
    <scope>NUCLEOTIDE SEQUENCE [LARGE SCALE GENOMIC DNA]</scope>
    <source>
        <strain evidence="4">JCM 18127</strain>
    </source>
</reference>
<proteinExistence type="predicted"/>
<gene>
    <name evidence="3" type="ORF">GCM10023226_41720</name>
</gene>
<comment type="caution">
    <text evidence="3">The sequence shown here is derived from an EMBL/GenBank/DDBJ whole genome shotgun (WGS) entry which is preliminary data.</text>
</comment>
<keyword evidence="1" id="KW-0732">Signal</keyword>
<dbReference type="Proteomes" id="UP001500621">
    <property type="component" value="Unassembled WGS sequence"/>
</dbReference>
<accession>A0ABP8X1U8</accession>